<organism evidence="5 6">
    <name type="scientific">Paractinoplanes brasiliensis</name>
    <dbReference type="NCBI Taxonomy" id="52695"/>
    <lineage>
        <taxon>Bacteria</taxon>
        <taxon>Bacillati</taxon>
        <taxon>Actinomycetota</taxon>
        <taxon>Actinomycetes</taxon>
        <taxon>Micromonosporales</taxon>
        <taxon>Micromonosporaceae</taxon>
        <taxon>Paractinoplanes</taxon>
    </lineage>
</organism>
<dbReference type="PANTHER" id="PTHR45947">
    <property type="entry name" value="SULFOQUINOVOSYL TRANSFERASE SQD2"/>
    <property type="match status" value="1"/>
</dbReference>
<sequence>MRKVVVWRSAMIPASETFIRNQADALSRWTPVYLGATKTRSTLARDTDITLFRSQRDPDFLRLRLFGSSPALRRALAAQQPDLVHAHFGGDGWLISGESARTGIPLVVTLHGHDVTRQPASPGAKGIRHRHNLRTVFGRASILVAVSEVIRQRAIGWGADPAKVRVHHTGVPIPAGIPDGPKRWDVAFVGRFVEKKGADDLLAALATLDAKAVFVGDGPLLAEMRDVARELRVDATFLGARPADEVYRVLASSRLLAAPSRTAADGDSEGLPTTVVEAMALGLPVVATRHSGIPEAVADGRTGLLSDERDREALAANLRKLLDDPDLRTSFGTAGRARAGAEFDVVAQSRRLEDVYDEVTGQRE</sequence>
<dbReference type="InterPro" id="IPR001296">
    <property type="entry name" value="Glyco_trans_1"/>
</dbReference>
<feature type="domain" description="Glycosyl transferase family 1" evidence="3">
    <location>
        <begin position="182"/>
        <end position="337"/>
    </location>
</feature>
<dbReference type="OrthoDB" id="506201at2"/>
<dbReference type="Proteomes" id="UP000294901">
    <property type="component" value="Unassembled WGS sequence"/>
</dbReference>
<evidence type="ECO:0000313" key="5">
    <source>
        <dbReference type="EMBL" id="TDO32307.1"/>
    </source>
</evidence>
<keyword evidence="6" id="KW-1185">Reference proteome</keyword>
<evidence type="ECO:0000259" key="3">
    <source>
        <dbReference type="Pfam" id="PF00534"/>
    </source>
</evidence>
<evidence type="ECO:0000313" key="6">
    <source>
        <dbReference type="Proteomes" id="UP000294901"/>
    </source>
</evidence>
<dbReference type="Pfam" id="PF13439">
    <property type="entry name" value="Glyco_transf_4"/>
    <property type="match status" value="1"/>
</dbReference>
<proteinExistence type="predicted"/>
<name>A0A4R6JAM2_9ACTN</name>
<dbReference type="GO" id="GO:0016757">
    <property type="term" value="F:glycosyltransferase activity"/>
    <property type="evidence" value="ECO:0007669"/>
    <property type="project" value="UniProtKB-KW"/>
</dbReference>
<evidence type="ECO:0000259" key="4">
    <source>
        <dbReference type="Pfam" id="PF13439"/>
    </source>
</evidence>
<comment type="caution">
    <text evidence="5">The sequence shown here is derived from an EMBL/GenBank/DDBJ whole genome shotgun (WGS) entry which is preliminary data.</text>
</comment>
<dbReference type="EMBL" id="SNWR01000002">
    <property type="protein sequence ID" value="TDO32307.1"/>
    <property type="molecule type" value="Genomic_DNA"/>
</dbReference>
<dbReference type="RefSeq" id="WP_133878289.1">
    <property type="nucleotide sequence ID" value="NZ_BOMD01000037.1"/>
</dbReference>
<dbReference type="SUPFAM" id="SSF53756">
    <property type="entry name" value="UDP-Glycosyltransferase/glycogen phosphorylase"/>
    <property type="match status" value="1"/>
</dbReference>
<keyword evidence="2 5" id="KW-0808">Transferase</keyword>
<keyword evidence="1" id="KW-0328">Glycosyltransferase</keyword>
<protein>
    <submittedName>
        <fullName evidence="5">Glycosyltransferase involved in cell wall biosynthesis</fullName>
    </submittedName>
</protein>
<feature type="domain" description="Glycosyltransferase subfamily 4-like N-terminal" evidence="4">
    <location>
        <begin position="16"/>
        <end position="172"/>
    </location>
</feature>
<dbReference type="Pfam" id="PF00534">
    <property type="entry name" value="Glycos_transf_1"/>
    <property type="match status" value="1"/>
</dbReference>
<reference evidence="5 6" key="1">
    <citation type="submission" date="2019-03" db="EMBL/GenBank/DDBJ databases">
        <title>Sequencing the genomes of 1000 actinobacteria strains.</title>
        <authorList>
            <person name="Klenk H.-P."/>
        </authorList>
    </citation>
    <scope>NUCLEOTIDE SEQUENCE [LARGE SCALE GENOMIC DNA]</scope>
    <source>
        <strain evidence="5 6">DSM 43805</strain>
    </source>
</reference>
<dbReference type="GO" id="GO:1901137">
    <property type="term" value="P:carbohydrate derivative biosynthetic process"/>
    <property type="evidence" value="ECO:0007669"/>
    <property type="project" value="UniProtKB-ARBA"/>
</dbReference>
<gene>
    <name evidence="5" type="ORF">C8E87_7764</name>
</gene>
<dbReference type="InterPro" id="IPR028098">
    <property type="entry name" value="Glyco_trans_4-like_N"/>
</dbReference>
<dbReference type="Gene3D" id="3.40.50.2000">
    <property type="entry name" value="Glycogen Phosphorylase B"/>
    <property type="match status" value="2"/>
</dbReference>
<dbReference type="PANTHER" id="PTHR45947:SF14">
    <property type="entry name" value="SLL1723 PROTEIN"/>
    <property type="match status" value="1"/>
</dbReference>
<evidence type="ECO:0000256" key="2">
    <source>
        <dbReference type="ARBA" id="ARBA00022679"/>
    </source>
</evidence>
<dbReference type="AlphaFoldDB" id="A0A4R6JAM2"/>
<accession>A0A4R6JAM2</accession>
<dbReference type="InterPro" id="IPR050194">
    <property type="entry name" value="Glycosyltransferase_grp1"/>
</dbReference>
<evidence type="ECO:0000256" key="1">
    <source>
        <dbReference type="ARBA" id="ARBA00022676"/>
    </source>
</evidence>